<dbReference type="EMBL" id="DVFW01000026">
    <property type="protein sequence ID" value="HIQ80686.1"/>
    <property type="molecule type" value="Genomic_DNA"/>
</dbReference>
<keyword evidence="3 10" id="KW-0055">Arginine biosynthesis</keyword>
<dbReference type="InterPro" id="IPR016117">
    <property type="entry name" value="ArgJ-like_dom_sf"/>
</dbReference>
<keyword evidence="10" id="KW-0963">Cytoplasm</keyword>
<feature type="binding site" evidence="10">
    <location>
        <position position="179"/>
    </location>
    <ligand>
        <name>substrate</name>
    </ligand>
</feature>
<proteinExistence type="inferred from homology"/>
<accession>A0A9D0ZJR4</accession>
<dbReference type="EC" id="2.3.1.1" evidence="10"/>
<evidence type="ECO:0000313" key="12">
    <source>
        <dbReference type="Proteomes" id="UP000886787"/>
    </source>
</evidence>
<dbReference type="Pfam" id="PF01960">
    <property type="entry name" value="ArgJ"/>
    <property type="match status" value="1"/>
</dbReference>
<comment type="pathway">
    <text evidence="10">Amino-acid biosynthesis; L-arginine biosynthesis; L-ornithine and N-acetyl-L-glutamate from L-glutamate and N(2)-acetyl-L-ornithine (cyclic): step 1/1.</text>
</comment>
<dbReference type="SUPFAM" id="SSF56266">
    <property type="entry name" value="DmpA/ArgJ-like"/>
    <property type="match status" value="1"/>
</dbReference>
<organism evidence="11 12">
    <name type="scientific">Candidatus Scatavimonas merdigallinarum</name>
    <dbReference type="NCBI Taxonomy" id="2840914"/>
    <lineage>
        <taxon>Bacteria</taxon>
        <taxon>Bacillati</taxon>
        <taxon>Bacillota</taxon>
        <taxon>Clostridia</taxon>
        <taxon>Eubacteriales</taxon>
        <taxon>Oscillospiraceae</taxon>
        <taxon>Oscillospiraceae incertae sedis</taxon>
        <taxon>Candidatus Scatavimonas</taxon>
    </lineage>
</organism>
<keyword evidence="8 10" id="KW-0012">Acyltransferase</keyword>
<feature type="chain" id="PRO_5039770533" description="Arginine biosynthesis bifunctional protein ArgJ beta chain" evidence="10">
    <location>
        <begin position="190"/>
        <end position="407"/>
    </location>
</feature>
<comment type="subcellular location">
    <subcellularLocation>
        <location evidence="10">Cytoplasm</location>
    </subcellularLocation>
</comment>
<keyword evidence="7 10" id="KW-0511">Multifunctional enzyme</keyword>
<feature type="site" description="Involved in the stabilization of negative charge on the oxyanion by the formation of the oxyanion hole" evidence="10">
    <location>
        <position position="117"/>
    </location>
</feature>
<dbReference type="Proteomes" id="UP000886787">
    <property type="component" value="Unassembled WGS sequence"/>
</dbReference>
<feature type="site" description="Involved in the stabilization of negative charge on the oxyanion by the formation of the oxyanion hole" evidence="10">
    <location>
        <position position="116"/>
    </location>
</feature>
<dbReference type="GO" id="GO:0004042">
    <property type="term" value="F:L-glutamate N-acetyltransferase activity"/>
    <property type="evidence" value="ECO:0007669"/>
    <property type="project" value="UniProtKB-UniRule"/>
</dbReference>
<dbReference type="FunFam" id="3.60.70.12:FF:000001">
    <property type="entry name" value="Arginine biosynthesis bifunctional protein ArgJ, chloroplastic"/>
    <property type="match status" value="1"/>
</dbReference>
<evidence type="ECO:0000256" key="1">
    <source>
        <dbReference type="ARBA" id="ARBA00006774"/>
    </source>
</evidence>
<dbReference type="InterPro" id="IPR042195">
    <property type="entry name" value="ArgJ_beta_C"/>
</dbReference>
<name>A0A9D0ZJR4_9FIRM</name>
<dbReference type="GO" id="GO:0006592">
    <property type="term" value="P:ornithine biosynthetic process"/>
    <property type="evidence" value="ECO:0007669"/>
    <property type="project" value="TreeGrafter"/>
</dbReference>
<comment type="function">
    <text evidence="10">Catalyzes two activities which are involved in the cyclic version of arginine biosynthesis: the synthesis of N-acetylglutamate from glutamate and acetyl-CoA as the acetyl donor, and of ornithine by transacetylation between N(2)-acetylornithine and glutamate.</text>
</comment>
<feature type="binding site" evidence="10">
    <location>
        <position position="402"/>
    </location>
    <ligand>
        <name>substrate</name>
    </ligand>
</feature>
<gene>
    <name evidence="10 11" type="primary">argJ</name>
    <name evidence="11" type="ORF">IAD32_05300</name>
</gene>
<keyword evidence="6 10" id="KW-0068">Autocatalytic cleavage</keyword>
<feature type="binding site" evidence="10">
    <location>
        <position position="190"/>
    </location>
    <ligand>
        <name>substrate</name>
    </ligand>
</feature>
<dbReference type="PANTHER" id="PTHR23100:SF0">
    <property type="entry name" value="ARGININE BIOSYNTHESIS BIFUNCTIONAL PROTEIN ARGJ, MITOCHONDRIAL"/>
    <property type="match status" value="1"/>
</dbReference>
<evidence type="ECO:0000256" key="2">
    <source>
        <dbReference type="ARBA" id="ARBA00011475"/>
    </source>
</evidence>
<dbReference type="EC" id="2.3.1.35" evidence="10"/>
<dbReference type="InterPro" id="IPR002813">
    <property type="entry name" value="Arg_biosynth_ArgJ"/>
</dbReference>
<keyword evidence="4 10" id="KW-0028">Amino-acid biosynthesis</keyword>
<dbReference type="CDD" id="cd02152">
    <property type="entry name" value="OAT"/>
    <property type="match status" value="1"/>
</dbReference>
<feature type="binding site" evidence="10">
    <location>
        <position position="153"/>
    </location>
    <ligand>
        <name>substrate</name>
    </ligand>
</feature>
<reference evidence="11" key="1">
    <citation type="submission" date="2020-10" db="EMBL/GenBank/DDBJ databases">
        <authorList>
            <person name="Gilroy R."/>
        </authorList>
    </citation>
    <scope>NUCLEOTIDE SEQUENCE</scope>
    <source>
        <strain evidence="11">ChiSjej1B19-3389</strain>
    </source>
</reference>
<dbReference type="GO" id="GO:0004358">
    <property type="term" value="F:L-glutamate N-acetyltransferase activity, acting on acetyl-L-ornithine as donor"/>
    <property type="evidence" value="ECO:0007669"/>
    <property type="project" value="UniProtKB-UniRule"/>
</dbReference>
<protein>
    <recommendedName>
        <fullName evidence="10">Arginine biosynthesis bifunctional protein ArgJ</fullName>
    </recommendedName>
    <domain>
        <recommendedName>
            <fullName evidence="10">Glutamate N-acetyltransferase</fullName>
            <ecNumber evidence="10">2.3.1.35</ecNumber>
        </recommendedName>
        <alternativeName>
            <fullName evidence="10">Ornithine acetyltransferase</fullName>
            <shortName evidence="10">OATase</shortName>
        </alternativeName>
        <alternativeName>
            <fullName evidence="10">Ornithine transacetylase</fullName>
        </alternativeName>
    </domain>
    <domain>
        <recommendedName>
            <fullName evidence="10">Amino-acid acetyltransferase</fullName>
            <ecNumber evidence="10">2.3.1.1</ecNumber>
        </recommendedName>
        <alternativeName>
            <fullName evidence="10">N-acetylglutamate synthase</fullName>
            <shortName evidence="10">AGSase</shortName>
        </alternativeName>
    </domain>
    <component>
        <recommendedName>
            <fullName evidence="10">Arginine biosynthesis bifunctional protein ArgJ alpha chain</fullName>
        </recommendedName>
    </component>
    <component>
        <recommendedName>
            <fullName evidence="10">Arginine biosynthesis bifunctional protein ArgJ beta chain</fullName>
        </recommendedName>
    </component>
</protein>
<dbReference type="NCBIfam" id="TIGR00120">
    <property type="entry name" value="ArgJ"/>
    <property type="match status" value="1"/>
</dbReference>
<reference evidence="11" key="2">
    <citation type="journal article" date="2021" name="PeerJ">
        <title>Extensive microbial diversity within the chicken gut microbiome revealed by metagenomics and culture.</title>
        <authorList>
            <person name="Gilroy R."/>
            <person name="Ravi A."/>
            <person name="Getino M."/>
            <person name="Pursley I."/>
            <person name="Horton D.L."/>
            <person name="Alikhan N.F."/>
            <person name="Baker D."/>
            <person name="Gharbi K."/>
            <person name="Hall N."/>
            <person name="Watson M."/>
            <person name="Adriaenssens E.M."/>
            <person name="Foster-Nyarko E."/>
            <person name="Jarju S."/>
            <person name="Secka A."/>
            <person name="Antonio M."/>
            <person name="Oren A."/>
            <person name="Chaudhuri R.R."/>
            <person name="La Ragione R."/>
            <person name="Hildebrand F."/>
            <person name="Pallen M.J."/>
        </authorList>
    </citation>
    <scope>NUCLEOTIDE SEQUENCE</scope>
    <source>
        <strain evidence="11">ChiSjej1B19-3389</strain>
    </source>
</reference>
<comment type="catalytic activity">
    <reaction evidence="9 10">
        <text>N(2)-acetyl-L-ornithine + L-glutamate = N-acetyl-L-glutamate + L-ornithine</text>
        <dbReference type="Rhea" id="RHEA:15349"/>
        <dbReference type="ChEBI" id="CHEBI:29985"/>
        <dbReference type="ChEBI" id="CHEBI:44337"/>
        <dbReference type="ChEBI" id="CHEBI:46911"/>
        <dbReference type="ChEBI" id="CHEBI:57805"/>
        <dbReference type="EC" id="2.3.1.35"/>
    </reaction>
</comment>
<evidence type="ECO:0000256" key="4">
    <source>
        <dbReference type="ARBA" id="ARBA00022605"/>
    </source>
</evidence>
<dbReference type="GO" id="GO:0006526">
    <property type="term" value="P:L-arginine biosynthetic process"/>
    <property type="evidence" value="ECO:0007669"/>
    <property type="project" value="UniProtKB-UniRule"/>
</dbReference>
<evidence type="ECO:0000256" key="7">
    <source>
        <dbReference type="ARBA" id="ARBA00023268"/>
    </source>
</evidence>
<dbReference type="PANTHER" id="PTHR23100">
    <property type="entry name" value="ARGININE BIOSYNTHESIS BIFUNCTIONAL PROTEIN ARGJ"/>
    <property type="match status" value="1"/>
</dbReference>
<feature type="binding site" evidence="10">
    <location>
        <position position="276"/>
    </location>
    <ligand>
        <name>substrate</name>
    </ligand>
</feature>
<evidence type="ECO:0000256" key="5">
    <source>
        <dbReference type="ARBA" id="ARBA00022679"/>
    </source>
</evidence>
<feature type="chain" id="PRO_5039770532" description="Arginine biosynthesis bifunctional protein ArgJ alpha chain" evidence="10">
    <location>
        <begin position="1"/>
        <end position="189"/>
    </location>
</feature>
<dbReference type="AlphaFoldDB" id="A0A9D0ZJR4"/>
<comment type="catalytic activity">
    <reaction evidence="10">
        <text>L-glutamate + acetyl-CoA = N-acetyl-L-glutamate + CoA + H(+)</text>
        <dbReference type="Rhea" id="RHEA:24292"/>
        <dbReference type="ChEBI" id="CHEBI:15378"/>
        <dbReference type="ChEBI" id="CHEBI:29985"/>
        <dbReference type="ChEBI" id="CHEBI:44337"/>
        <dbReference type="ChEBI" id="CHEBI:57287"/>
        <dbReference type="ChEBI" id="CHEBI:57288"/>
        <dbReference type="EC" id="2.3.1.1"/>
    </reaction>
</comment>
<evidence type="ECO:0000256" key="9">
    <source>
        <dbReference type="ARBA" id="ARBA00049439"/>
    </source>
</evidence>
<dbReference type="Gene3D" id="3.60.70.12">
    <property type="entry name" value="L-amino peptidase D-ALA esterase/amidase"/>
    <property type="match status" value="1"/>
</dbReference>
<keyword evidence="5 10" id="KW-0808">Transferase</keyword>
<evidence type="ECO:0000256" key="6">
    <source>
        <dbReference type="ARBA" id="ARBA00022813"/>
    </source>
</evidence>
<comment type="pathway">
    <text evidence="10">Amino-acid biosynthesis; L-arginine biosynthesis; N(2)-acetyl-L-ornithine from L-glutamate: step 1/4.</text>
</comment>
<dbReference type="FunFam" id="3.10.20.340:FF:000001">
    <property type="entry name" value="Arginine biosynthesis bifunctional protein ArgJ, chloroplastic"/>
    <property type="match status" value="1"/>
</dbReference>
<dbReference type="NCBIfam" id="NF003802">
    <property type="entry name" value="PRK05388.1"/>
    <property type="match status" value="1"/>
</dbReference>
<evidence type="ECO:0000313" key="11">
    <source>
        <dbReference type="EMBL" id="HIQ80686.1"/>
    </source>
</evidence>
<comment type="similarity">
    <text evidence="1 10">Belongs to the ArgJ family.</text>
</comment>
<feature type="site" description="Cleavage; by autolysis" evidence="10">
    <location>
        <begin position="189"/>
        <end position="190"/>
    </location>
</feature>
<evidence type="ECO:0000256" key="10">
    <source>
        <dbReference type="HAMAP-Rule" id="MF_01106"/>
    </source>
</evidence>
<feature type="active site" description="Nucleophile" evidence="10">
    <location>
        <position position="190"/>
    </location>
</feature>
<dbReference type="GO" id="GO:0005737">
    <property type="term" value="C:cytoplasm"/>
    <property type="evidence" value="ECO:0007669"/>
    <property type="project" value="UniProtKB-SubCell"/>
</dbReference>
<feature type="binding site" evidence="10">
    <location>
        <position position="407"/>
    </location>
    <ligand>
        <name>substrate</name>
    </ligand>
</feature>
<dbReference type="HAMAP" id="MF_01106">
    <property type="entry name" value="ArgJ"/>
    <property type="match status" value="1"/>
</dbReference>
<comment type="caution">
    <text evidence="11">The sequence shown here is derived from an EMBL/GenBank/DDBJ whole genome shotgun (WGS) entry which is preliminary data.</text>
</comment>
<sequence length="407" mass="43032">MEFTFVDGGITAPQGFTAAGLCCSIKPGNTQKRDVALIYSDVPCSAAAVYTQNLVKGAPVLVTREHLKNGRAQAVIANSGNANTCNFDGMEKAEEMCKIAADVLHISKQDVIVASTGVIGQILPIEPIRKNAERLAGLLSKTGGTDAAEAIMTTDTRKKEAAVRCNIDGKTILLGGIAKGSGMIHINMATMLSFITTDAAIAPNMLRRALKEAADVSYNMVSVDGDTSTNDTLAILASGKAGNRTIEKEDENYRLFTRALTVLCRKLAKMLAGDGEGATKLLICSVSGAKTEEDAKGVAKTVINSSLLKAAMFGEDANWGRVLCAIGYSGCNVDVQKVDVTFASQKGELPVCKGGAGIFFDEQKAKEVLGENEITIQIFLNDGNGAAQAYGCDLTYEYVKINGDYRT</sequence>
<evidence type="ECO:0000256" key="3">
    <source>
        <dbReference type="ARBA" id="ARBA00022571"/>
    </source>
</evidence>
<comment type="subunit">
    <text evidence="2 10">Heterotetramer of two alpha and two beta chains.</text>
</comment>
<evidence type="ECO:0000256" key="8">
    <source>
        <dbReference type="ARBA" id="ARBA00023315"/>
    </source>
</evidence>
<dbReference type="Gene3D" id="3.10.20.340">
    <property type="entry name" value="ArgJ beta chain, C-terminal domain"/>
    <property type="match status" value="1"/>
</dbReference>